<proteinExistence type="predicted"/>
<accession>A0A1Z4JSZ3</accession>
<sequence>MDFMEVQVKAFTALNKLHFHPWSATFWATLIAWSILVTPVFAQTQSTIASPVVQAVQQALQKNMDYPSKARSQFGVGQVTKVAVLPPYAMATWTWGPTGGWAILIERNRKWQVVTRRDDWIGLRGVIKFGVPESVAIQLLDQIIPDWKTLPSE</sequence>
<keyword evidence="1" id="KW-0614">Plasmid</keyword>
<dbReference type="Proteomes" id="UP000217895">
    <property type="component" value="Plasmid Plasmid2 dna"/>
</dbReference>
<geneLocation type="plasmid" evidence="1">
    <name>plasmid2</name>
</geneLocation>
<evidence type="ECO:0000313" key="1">
    <source>
        <dbReference type="EMBL" id="BAY59854.1"/>
    </source>
</evidence>
<name>A0A1Z4JSZ3_LEPBY</name>
<organism evidence="1 2">
    <name type="scientific">Leptolyngbya boryana NIES-2135</name>
    <dbReference type="NCBI Taxonomy" id="1973484"/>
    <lineage>
        <taxon>Bacteria</taxon>
        <taxon>Bacillati</taxon>
        <taxon>Cyanobacteriota</taxon>
        <taxon>Cyanophyceae</taxon>
        <taxon>Leptolyngbyales</taxon>
        <taxon>Leptolyngbyaceae</taxon>
        <taxon>Leptolyngbya group</taxon>
        <taxon>Leptolyngbya</taxon>
    </lineage>
</organism>
<dbReference type="AlphaFoldDB" id="A0A1Z4JSZ3"/>
<reference evidence="1 2" key="1">
    <citation type="submission" date="2017-06" db="EMBL/GenBank/DDBJ databases">
        <title>Genome sequencing of cyanobaciteial culture collection at National Institute for Environmental Studies (NIES).</title>
        <authorList>
            <person name="Hirose Y."/>
            <person name="Shimura Y."/>
            <person name="Fujisawa T."/>
            <person name="Nakamura Y."/>
            <person name="Kawachi M."/>
        </authorList>
    </citation>
    <scope>NUCLEOTIDE SEQUENCE [LARGE SCALE GENOMIC DNA]</scope>
    <source>
        <strain evidence="1 2">NIES-2135</strain>
        <plasmid evidence="2">Plasmid Plasmid2 dna</plasmid>
    </source>
</reference>
<gene>
    <name evidence="1" type="ORF">NIES2135_67310</name>
</gene>
<protein>
    <submittedName>
        <fullName evidence="1">Uncharacterized protein</fullName>
    </submittedName>
</protein>
<evidence type="ECO:0000313" key="2">
    <source>
        <dbReference type="Proteomes" id="UP000217895"/>
    </source>
</evidence>
<keyword evidence="2" id="KW-1185">Reference proteome</keyword>
<dbReference type="EMBL" id="AP018205">
    <property type="protein sequence ID" value="BAY59854.1"/>
    <property type="molecule type" value="Genomic_DNA"/>
</dbReference>